<evidence type="ECO:0000313" key="2">
    <source>
        <dbReference type="EMBL" id="MDL2076706.1"/>
    </source>
</evidence>
<keyword evidence="3" id="KW-1185">Reference proteome</keyword>
<sequence>MPAPDDELPRGIARFWSTDGEVTGTGFLIAENTLCTCAHVVASALGVPDTDLSPPSGPVTVDFPLLPEPSARVPTTVTHWRPVASDGGGDIALLSVDPVPGTAAVRLAGGTSVWDHPFRVLGFPLRTDNHGVWVDGRLRAPVGKGWTSMEPQGRAIGRGFSGGPVWDTEQGGVVGMTVAADTGAGASTAYLIPAAHLLGLDPALCPSPFRGLEAFREQDAAVFFARQADSARIAEALRDHPFVPVAGASGVGKSSLVRAGVLPLLRAAGYSVTDFAGQPDTDPVRTLGEALGAEFPSVRDLARALGHDRETATLLGAGVLRESGPAGHVILLDQFEETVGARPADARALLDVLLPMARAAHPGGRRLRVLATLRSASLEELVTGGRAEALSGTVQMIAPMTPEQLDEVVRRPIDAIPGVAFEPGLPELLVAEAGGEPGALPLVEFALAELWDRREHGRLTHAAYREIGGVEGALSRYADHQLTQVCKSPGGPDEATARRLFERLARPVRGKEYARVARSFDQLPPELRAAAQALAGTRLLVISRDSSGRETVALAHEALVRQWPTLRGWLDESRDFLAWHEKLRGRVREWEESGRHEDLLLRGQELGAARGRAGVRAGELSQVEAEFIRLSGRYQRKSVRRGRTGMALVAVLAVLAASLSYLFVRAEEDADREAAANELAERSMERFDLDPAEGAALAVLAHRTRATEKTREALLNAYPGMAMARSVKEGFLDGRVKALAASADGSRVAVLVESNGGGVLGYVITGLPTGKPHKRPLPGVPKGVDLVAVSDDGARVAAAGPEGQGKVWRSGDLGIADHWEGHPTRAGARSIALDFSTDGEVVLHVAEGEATDSQTCLGGTPEDRVRMYLRDTDRHGARDLPQGLLRADKCLMDTALVGRPDTHRRLIVVSEEGASAFAREPMSLRAQPLGSTARAWKTGPLDSAMIGAGGRTLGADGEPEFDGSYLHASTGEQLGTAGRYRSYSDSDATGRFSSSNAARDLVWHDTETGADYVTSRPLAYQETRSECPDLTRDIITSPRGGDPVMHVLCNRDIVSFRLTRVPHLPRQDWLDSAVFAPSGQEWTVVGSAHASASSASRLVLSVVGGKHWRELRSGEGFDSVVFSRNGRFLVVFGPTGWERYEVGPTALLPAGKRLEAKADAYVRDIRALGSGDFLVLGADGLQRIDSRGHLTPVHGHDCRDRRNQAHCSAIEVSPKDGTVWVLRQDGTVTSWDPKDTRGDSTRLRLGPLADEFDRLGFRFRDDGERLAVMLRDELVLVDPDTGRERRLPVRQQSMVSAYAADGQILLTYDDSSAELWSEDGDEAAGHWEGLWAHGAWRLDDDVLHYGTEWGTRRIPLNPDALVQALCVPLTGYNPPTLRKDLPPAAYEEAPCPAKPR</sequence>
<dbReference type="SUPFAM" id="SSF82171">
    <property type="entry name" value="DPP6 N-terminal domain-like"/>
    <property type="match status" value="1"/>
</dbReference>
<gene>
    <name evidence="2" type="ORF">QNN03_09685</name>
</gene>
<keyword evidence="2" id="KW-0378">Hydrolase</keyword>
<dbReference type="SUPFAM" id="SSF50494">
    <property type="entry name" value="Trypsin-like serine proteases"/>
    <property type="match status" value="1"/>
</dbReference>
<keyword evidence="2" id="KW-0645">Protease</keyword>
<dbReference type="RefSeq" id="WP_285431843.1">
    <property type="nucleotide sequence ID" value="NZ_JASJUS010000007.1"/>
</dbReference>
<dbReference type="SUPFAM" id="SSF52540">
    <property type="entry name" value="P-loop containing nucleoside triphosphate hydrolases"/>
    <property type="match status" value="1"/>
</dbReference>
<dbReference type="Gene3D" id="2.130.10.10">
    <property type="entry name" value="YVTN repeat-like/Quinoprotein amine dehydrogenase"/>
    <property type="match status" value="2"/>
</dbReference>
<organism evidence="2 3">
    <name type="scientific">Streptomyces fuscus</name>
    <dbReference type="NCBI Taxonomy" id="3048495"/>
    <lineage>
        <taxon>Bacteria</taxon>
        <taxon>Bacillati</taxon>
        <taxon>Actinomycetota</taxon>
        <taxon>Actinomycetes</taxon>
        <taxon>Kitasatosporales</taxon>
        <taxon>Streptomycetaceae</taxon>
        <taxon>Streptomyces</taxon>
    </lineage>
</organism>
<evidence type="ECO:0000259" key="1">
    <source>
        <dbReference type="Pfam" id="PF20703"/>
    </source>
</evidence>
<dbReference type="InterPro" id="IPR015943">
    <property type="entry name" value="WD40/YVTN_repeat-like_dom_sf"/>
</dbReference>
<name>A0ABT7IX52_9ACTN</name>
<dbReference type="GO" id="GO:0008233">
    <property type="term" value="F:peptidase activity"/>
    <property type="evidence" value="ECO:0007669"/>
    <property type="project" value="UniProtKB-KW"/>
</dbReference>
<comment type="caution">
    <text evidence="2">The sequence shown here is derived from an EMBL/GenBank/DDBJ whole genome shotgun (WGS) entry which is preliminary data.</text>
</comment>
<dbReference type="InterPro" id="IPR027417">
    <property type="entry name" value="P-loop_NTPase"/>
</dbReference>
<evidence type="ECO:0000313" key="3">
    <source>
        <dbReference type="Proteomes" id="UP001241926"/>
    </source>
</evidence>
<protein>
    <submittedName>
        <fullName evidence="2">Serine protease</fullName>
    </submittedName>
</protein>
<accession>A0ABT7IX52</accession>
<dbReference type="InterPro" id="IPR009003">
    <property type="entry name" value="Peptidase_S1_PA"/>
</dbReference>
<dbReference type="EMBL" id="JASJUS010000007">
    <property type="protein sequence ID" value="MDL2076706.1"/>
    <property type="molecule type" value="Genomic_DNA"/>
</dbReference>
<dbReference type="Pfam" id="PF13365">
    <property type="entry name" value="Trypsin_2"/>
    <property type="match status" value="1"/>
</dbReference>
<dbReference type="GO" id="GO:0006508">
    <property type="term" value="P:proteolysis"/>
    <property type="evidence" value="ECO:0007669"/>
    <property type="project" value="UniProtKB-KW"/>
</dbReference>
<dbReference type="InterPro" id="IPR049052">
    <property type="entry name" value="nSTAND1"/>
</dbReference>
<dbReference type="Proteomes" id="UP001241926">
    <property type="component" value="Unassembled WGS sequence"/>
</dbReference>
<reference evidence="2 3" key="1">
    <citation type="submission" date="2023-05" db="EMBL/GenBank/DDBJ databases">
        <title>Streptomyces fuscus sp. nov., a brown-black pigment producing actinomyces isolated from dry sand of Sea duck farm.</title>
        <authorList>
            <person name="Xie J."/>
            <person name="Shen N."/>
        </authorList>
    </citation>
    <scope>NUCLEOTIDE SEQUENCE [LARGE SCALE GENOMIC DNA]</scope>
    <source>
        <strain evidence="2 3">GXMU-J15</strain>
    </source>
</reference>
<dbReference type="Pfam" id="PF20703">
    <property type="entry name" value="nSTAND1"/>
    <property type="match status" value="1"/>
</dbReference>
<dbReference type="Gene3D" id="2.40.10.120">
    <property type="match status" value="1"/>
</dbReference>
<feature type="domain" description="Novel STAND NTPase 1" evidence="1">
    <location>
        <begin position="208"/>
        <end position="597"/>
    </location>
</feature>
<proteinExistence type="predicted"/>